<keyword evidence="4 8" id="KW-0103">Bromodomain</keyword>
<feature type="compositionally biased region" description="Basic residues" evidence="10">
    <location>
        <begin position="1338"/>
        <end position="1348"/>
    </location>
</feature>
<evidence type="ECO:0000256" key="6">
    <source>
        <dbReference type="ARBA" id="ARBA00023242"/>
    </source>
</evidence>
<feature type="domain" description="Ubiquitin-like" evidence="12">
    <location>
        <begin position="677"/>
        <end position="754"/>
    </location>
</feature>
<dbReference type="InterPro" id="IPR041670">
    <property type="entry name" value="Znf-CCHC_6"/>
</dbReference>
<evidence type="ECO:0000256" key="5">
    <source>
        <dbReference type="ARBA" id="ARBA00023163"/>
    </source>
</evidence>
<feature type="region of interest" description="Disordered" evidence="10">
    <location>
        <begin position="143"/>
        <end position="181"/>
    </location>
</feature>
<evidence type="ECO:0000256" key="9">
    <source>
        <dbReference type="SAM" id="Coils"/>
    </source>
</evidence>
<evidence type="ECO:0000256" key="3">
    <source>
        <dbReference type="ARBA" id="ARBA00023015"/>
    </source>
</evidence>
<keyword evidence="5" id="KW-0804">Transcription</keyword>
<feature type="region of interest" description="Disordered" evidence="10">
    <location>
        <begin position="1376"/>
        <end position="1409"/>
    </location>
</feature>
<evidence type="ECO:0000256" key="4">
    <source>
        <dbReference type="ARBA" id="ARBA00023117"/>
    </source>
</evidence>
<dbReference type="InterPro" id="IPR036741">
    <property type="entry name" value="TAFII-230_TBP-bd_sf"/>
</dbReference>
<evidence type="ECO:0000256" key="10">
    <source>
        <dbReference type="SAM" id="MobiDB-lite"/>
    </source>
</evidence>
<evidence type="ECO:0000256" key="7">
    <source>
        <dbReference type="ARBA" id="ARBA00040102"/>
    </source>
</evidence>
<dbReference type="InterPro" id="IPR001487">
    <property type="entry name" value="Bromodomain"/>
</dbReference>
<evidence type="ECO:0000313" key="14">
    <source>
        <dbReference type="Proteomes" id="UP001497522"/>
    </source>
</evidence>
<dbReference type="PANTHER" id="PTHR13900:SF0">
    <property type="entry name" value="TRANSCRIPTION INITIATION FACTOR TFIID SUBUNIT 1"/>
    <property type="match status" value="1"/>
</dbReference>
<dbReference type="InterPro" id="IPR009067">
    <property type="entry name" value="TAF_II_230-bd"/>
</dbReference>
<feature type="region of interest" description="Disordered" evidence="10">
    <location>
        <begin position="1301"/>
        <end position="1348"/>
    </location>
</feature>
<feature type="domain" description="Bromo" evidence="11">
    <location>
        <begin position="1860"/>
        <end position="1923"/>
    </location>
</feature>
<dbReference type="PROSITE" id="PS50014">
    <property type="entry name" value="BROMODOMAIN_2"/>
    <property type="match status" value="1"/>
</dbReference>
<dbReference type="Pfam" id="PF09247">
    <property type="entry name" value="TBP-binding"/>
    <property type="match status" value="1"/>
</dbReference>
<feature type="compositionally biased region" description="Acidic residues" evidence="10">
    <location>
        <begin position="149"/>
        <end position="162"/>
    </location>
</feature>
<feature type="compositionally biased region" description="Basic and acidic residues" evidence="10">
    <location>
        <begin position="1741"/>
        <end position="1787"/>
    </location>
</feature>
<feature type="compositionally biased region" description="Basic and acidic residues" evidence="10">
    <location>
        <begin position="254"/>
        <end position="265"/>
    </location>
</feature>
<dbReference type="InterPro" id="IPR022591">
    <property type="entry name" value="TAF1_HAT_dom"/>
</dbReference>
<gene>
    <name evidence="13" type="ORF">CSSPJE1EN2_LOCUS20095</name>
</gene>
<evidence type="ECO:0000256" key="8">
    <source>
        <dbReference type="PROSITE-ProRule" id="PRU00035"/>
    </source>
</evidence>
<feature type="compositionally biased region" description="Basic residues" evidence="10">
    <location>
        <begin position="1788"/>
        <end position="1798"/>
    </location>
</feature>
<dbReference type="Pfam" id="PF00240">
    <property type="entry name" value="ubiquitin"/>
    <property type="match status" value="1"/>
</dbReference>
<feature type="region of interest" description="Disordered" evidence="10">
    <location>
        <begin position="254"/>
        <end position="273"/>
    </location>
</feature>
<feature type="coiled-coil region" evidence="9">
    <location>
        <begin position="1595"/>
        <end position="1632"/>
    </location>
</feature>
<feature type="region of interest" description="Disordered" evidence="10">
    <location>
        <begin position="1219"/>
        <end position="1239"/>
    </location>
</feature>
<feature type="compositionally biased region" description="Basic and acidic residues" evidence="10">
    <location>
        <begin position="1660"/>
        <end position="1702"/>
    </location>
</feature>
<dbReference type="SUPFAM" id="SSF47055">
    <property type="entry name" value="TAF(II)230 TBP-binding fragment"/>
    <property type="match status" value="1"/>
</dbReference>
<proteinExistence type="inferred from homology"/>
<comment type="subcellular location">
    <subcellularLocation>
        <location evidence="1">Nucleus</location>
    </subcellularLocation>
</comment>
<comment type="similarity">
    <text evidence="2">Belongs to the TAF1 family.</text>
</comment>
<keyword evidence="9" id="KW-0175">Coiled coil</keyword>
<feature type="compositionally biased region" description="Acidic residues" evidence="10">
    <location>
        <begin position="1225"/>
        <end position="1235"/>
    </location>
</feature>
<feature type="region of interest" description="Disordered" evidence="10">
    <location>
        <begin position="1660"/>
        <end position="1798"/>
    </location>
</feature>
<dbReference type="InterPro" id="IPR029071">
    <property type="entry name" value="Ubiquitin-like_domsf"/>
</dbReference>
<dbReference type="PANTHER" id="PTHR13900">
    <property type="entry name" value="TRANSCRIPTION INITIATION FACTOR TFIID"/>
    <property type="match status" value="1"/>
</dbReference>
<dbReference type="SUPFAM" id="SSF54236">
    <property type="entry name" value="Ubiquitin-like"/>
    <property type="match status" value="1"/>
</dbReference>
<dbReference type="InterPro" id="IPR036427">
    <property type="entry name" value="Bromodomain-like_sf"/>
</dbReference>
<dbReference type="PROSITE" id="PS50053">
    <property type="entry name" value="UBIQUITIN_2"/>
    <property type="match status" value="1"/>
</dbReference>
<feature type="compositionally biased region" description="Basic and acidic residues" evidence="10">
    <location>
        <begin position="1711"/>
        <end position="1735"/>
    </location>
</feature>
<accession>A0ABP1BQI6</accession>
<organism evidence="13 14">
    <name type="scientific">Sphagnum jensenii</name>
    <dbReference type="NCBI Taxonomy" id="128206"/>
    <lineage>
        <taxon>Eukaryota</taxon>
        <taxon>Viridiplantae</taxon>
        <taxon>Streptophyta</taxon>
        <taxon>Embryophyta</taxon>
        <taxon>Bryophyta</taxon>
        <taxon>Sphagnophytina</taxon>
        <taxon>Sphagnopsida</taxon>
        <taxon>Sphagnales</taxon>
        <taxon>Sphagnaceae</taxon>
        <taxon>Sphagnum</taxon>
    </lineage>
</organism>
<keyword evidence="14" id="KW-1185">Reference proteome</keyword>
<keyword evidence="6" id="KW-0539">Nucleus</keyword>
<feature type="region of interest" description="Disordered" evidence="10">
    <location>
        <begin position="395"/>
        <end position="420"/>
    </location>
</feature>
<dbReference type="Gene3D" id="3.10.20.90">
    <property type="entry name" value="Phosphatidylinositol 3-kinase Catalytic Subunit, Chain A, domain 1"/>
    <property type="match status" value="1"/>
</dbReference>
<dbReference type="Pfam" id="PF12157">
    <property type="entry name" value="DUF3591"/>
    <property type="match status" value="1"/>
</dbReference>
<reference evidence="13" key="1">
    <citation type="submission" date="2024-03" db="EMBL/GenBank/DDBJ databases">
        <authorList>
            <consortium name="ELIXIR-Norway"/>
            <consortium name="Elixir Norway"/>
        </authorList>
    </citation>
    <scope>NUCLEOTIDE SEQUENCE</scope>
</reference>
<keyword evidence="3" id="KW-0805">Transcription regulation</keyword>
<dbReference type="InterPro" id="IPR018359">
    <property type="entry name" value="Bromodomain_CS"/>
</dbReference>
<dbReference type="SMART" id="SM00297">
    <property type="entry name" value="BROMO"/>
    <property type="match status" value="1"/>
</dbReference>
<sequence>MGDMFTVSKERGDEEAQEEDEEEEEEEDEEDEEEEGGEEDVGGDEDGDDDDDGERRPMGGFMFGNVDDAGDLDEEYFDQDAKEHLSALVHQLGPSLVDIEVYYRRKAENAVDYEDIQEEYEGPEVQLGPQDMQIYAQAALVGQPKLPDEDNYDDDDDDEFDSAEQPAEAASSLDTGDCVARNPETTQNAQTFASAFLEKLGAEVVPSPKALESEARIELPVLCEEDGKTVLRFSELFGVQEPYWVVGHRRGRQKREPIKEKPERVEVDEDGLEEDEETAFKVASQHPGRVWNNVRSETQEIGGDSIATEQDGCALEDESVPRPHEDWLSKHKKSLVPAEPMKREMDLWAADIANWKRQFPSSNFDHLHQQEWETNILWGPVDVTETCRIFNDGQHKNNLAPHKQLDSKSSSKSVQEKTSGTTGLEVISIAEMDVNTQLDSHWLRPFSVECIGQPTVSGAEHIELQKKSRHPQMLRLESQCFASNEEYQEGTDILSHIGSLTLEAKEKNAELTAGDWFDHVLWGNGKYYPSSSPWRPKVIFDLTDRQMVFEISDTKEGHALRLHAAAVVLAPPEKESSLEGGDVSNNAAVSSTRFNISNDKFYTNKKTHQQQKSNAKKRAVHGIKVMHSLPAIKLQTMKPKLSNKDLANFHRPKAIWYPHHNEVAAKEQGRLAAKGPMNIILKTLGGKGSKLHVDASETLQILKVKVAKKLGDLKASEKTKVFYSGKELVEGCTFSQQQVPPNSVLHLVRTKVHPWPKAQRLPGEHKPIRPPGAFKKKSELSVKDGHVALMEYCEERPLLLGNVGMGARLSTYYRKLLPTDATAATLRNERGSWVGVPLPLEPTEDSPFLGEIRPGDTQSSLETNMYRAPVFAHKVATTDFLLVRSAKGKLTLRRIDSIHVVGQQEPHMEVLTPTSKMVQNYIGNRLLTYLYREFRVNEKPGSSPPRLLADELLSQFPSLTEGFMRKRIKHCADLQRVNGEMCWVMRPNFRIPSEEELRRMVTPENVCTYESMQAGLHHLKRMGVQKLTQPTGLSAAMNQLPDEAIALAAASHIERELQITPWNLSSNFVSATMQGRGSLERLEIVGPGDPSGRGLGFSYLRVATRPTNAGALVEKKAAAARGGGAVTGTDADLRRLSMEAAREVLLKFKVSEEEIEKMTRWHRIALVRKLSSEQAASGVRLGAAALNKFARGQRMSFLQLQQQTREKCQDIWDKQVQSLSLPEGDNTDSDGEANGDLDSFAGDLENLLEAEEGDEGGGKKGRREGIRGLGARRRLLQAQLEEDIEDEEAEAAELRRMLMEDDEAEEEQRNKMGGTSSKGNESLSKDLPGDEAGQPLGGKKKRRILKRIIRTRKPDGTYTSKEIIITDPKEARLLLNSSSKKGSRKPSLNASKKAEKGAPLKDTKSSKLAGKAKVNGKFGRDALTLVCGACGQLGHMRTNKKCPLYMEEGEPVAWQDSGAAAEGLLERQGTKITIRKNRKPTQKMDEQQSFEDKEFLPPISVTGSRKEQKLNPPPPAKLPSLKIKIGNINQTAEENSMPPLKKSIAPKSRNINLHDVNGVGDSRGSKTKLGPLKLKVSGRHQKDLQLTWGRGNIEMEDEKRVRERHEYELALLEEREREEKEMERKVTLSNANAVEGTGVKKIRKVMLNIAKKNKNLHMVKEGEEMKWKQEQEQEPKEKIMKQERKRETHRSLEALEETRQEVEVEMNQRTTESDRREAERHYPNDIKVRLKPERIQHRKEVKQQRRERDIERERAREREEAKALDIEREKVREREEQMKEEEEQRRENLHRKRGKLKQQKLISAIPEKEMGKGVKRHPNTEISRGMLHAPELTNTAKRPRKRGGEVELSNILEIVVEILRNSDVSYLFRKPVPKKDAPDYLQYVKRPMDLSTIREKIRKLRYKHRDEFKRDVQQITDNAHIYNDYRNPGIPPLADKLLEICDDELNLRDIELAEAESAVERFDEITYSSSKGSRPGTSG</sequence>
<evidence type="ECO:0000259" key="11">
    <source>
        <dbReference type="PROSITE" id="PS50014"/>
    </source>
</evidence>
<name>A0ABP1BQI6_9BRYO</name>
<feature type="region of interest" description="Disordered" evidence="10">
    <location>
        <begin position="1"/>
        <end position="73"/>
    </location>
</feature>
<dbReference type="Pfam" id="PF15288">
    <property type="entry name" value="zf-CCHC_6"/>
    <property type="match status" value="1"/>
</dbReference>
<dbReference type="Pfam" id="PF00439">
    <property type="entry name" value="Bromodomain"/>
    <property type="match status" value="1"/>
</dbReference>
<dbReference type="InterPro" id="IPR000626">
    <property type="entry name" value="Ubiquitin-like_dom"/>
</dbReference>
<evidence type="ECO:0000256" key="1">
    <source>
        <dbReference type="ARBA" id="ARBA00004123"/>
    </source>
</evidence>
<dbReference type="Gene3D" id="1.10.1100.10">
    <property type="entry name" value="TAFII-230 TBP-binding domain"/>
    <property type="match status" value="1"/>
</dbReference>
<protein>
    <recommendedName>
        <fullName evidence="7">Transcription initiation factor TFIID subunit 1</fullName>
    </recommendedName>
</protein>
<dbReference type="SUPFAM" id="SSF47370">
    <property type="entry name" value="Bromodomain"/>
    <property type="match status" value="1"/>
</dbReference>
<feature type="compositionally biased region" description="Polar residues" evidence="10">
    <location>
        <begin position="1313"/>
        <end position="1322"/>
    </location>
</feature>
<dbReference type="Gene3D" id="1.20.920.10">
    <property type="entry name" value="Bromodomain-like"/>
    <property type="match status" value="1"/>
</dbReference>
<dbReference type="PRINTS" id="PR00503">
    <property type="entry name" value="BROMODOMAIN"/>
</dbReference>
<dbReference type="InterPro" id="IPR040240">
    <property type="entry name" value="TAF1"/>
</dbReference>
<feature type="compositionally biased region" description="Acidic residues" evidence="10">
    <location>
        <begin position="15"/>
        <end position="52"/>
    </location>
</feature>
<evidence type="ECO:0000256" key="2">
    <source>
        <dbReference type="ARBA" id="ARBA00009064"/>
    </source>
</evidence>
<feature type="compositionally biased region" description="Polar residues" evidence="10">
    <location>
        <begin position="407"/>
        <end position="420"/>
    </location>
</feature>
<feature type="compositionally biased region" description="Basic and acidic residues" evidence="10">
    <location>
        <begin position="1392"/>
        <end position="1405"/>
    </location>
</feature>
<dbReference type="SMART" id="SM00213">
    <property type="entry name" value="UBQ"/>
    <property type="match status" value="1"/>
</dbReference>
<evidence type="ECO:0000259" key="12">
    <source>
        <dbReference type="PROSITE" id="PS50053"/>
    </source>
</evidence>
<feature type="region of interest" description="Disordered" evidence="10">
    <location>
        <begin position="1501"/>
        <end position="1520"/>
    </location>
</feature>
<evidence type="ECO:0000313" key="13">
    <source>
        <dbReference type="EMBL" id="CAK9878309.1"/>
    </source>
</evidence>
<dbReference type="PROSITE" id="PS00633">
    <property type="entry name" value="BROMODOMAIN_1"/>
    <property type="match status" value="1"/>
</dbReference>
<dbReference type="Proteomes" id="UP001497522">
    <property type="component" value="Chromosome 6"/>
</dbReference>
<dbReference type="CDD" id="cd04369">
    <property type="entry name" value="Bromodomain"/>
    <property type="match status" value="1"/>
</dbReference>
<feature type="compositionally biased region" description="Polar residues" evidence="10">
    <location>
        <begin position="1376"/>
        <end position="1390"/>
    </location>
</feature>
<dbReference type="EMBL" id="OZ023707">
    <property type="protein sequence ID" value="CAK9878309.1"/>
    <property type="molecule type" value="Genomic_DNA"/>
</dbReference>